<keyword evidence="7" id="KW-0961">Cell wall biogenesis/degradation</keyword>
<evidence type="ECO:0000256" key="7">
    <source>
        <dbReference type="ARBA" id="ARBA00023316"/>
    </source>
</evidence>
<evidence type="ECO:0000256" key="4">
    <source>
        <dbReference type="ARBA" id="ARBA00022801"/>
    </source>
</evidence>
<evidence type="ECO:0000259" key="13">
    <source>
        <dbReference type="Pfam" id="PF00768"/>
    </source>
</evidence>
<keyword evidence="16" id="KW-1185">Reference proteome</keyword>
<evidence type="ECO:0000256" key="12">
    <source>
        <dbReference type="SAM" id="SignalP"/>
    </source>
</evidence>
<keyword evidence="6" id="KW-0573">Peptidoglycan synthesis</keyword>
<feature type="active site" description="Proton acceptor" evidence="8">
    <location>
        <position position="74"/>
    </location>
</feature>
<keyword evidence="11" id="KW-1133">Transmembrane helix</keyword>
<dbReference type="AlphaFoldDB" id="A0A2K4FDX9"/>
<dbReference type="GO" id="GO:0009002">
    <property type="term" value="F:serine-type D-Ala-D-Ala carboxypeptidase activity"/>
    <property type="evidence" value="ECO:0007669"/>
    <property type="project" value="InterPro"/>
</dbReference>
<feature type="transmembrane region" description="Helical" evidence="11">
    <location>
        <begin position="387"/>
        <end position="408"/>
    </location>
</feature>
<keyword evidence="11" id="KW-0472">Membrane</keyword>
<evidence type="ECO:0000313" key="16">
    <source>
        <dbReference type="Proteomes" id="UP000242712"/>
    </source>
</evidence>
<dbReference type="GO" id="GO:0006508">
    <property type="term" value="P:proteolysis"/>
    <property type="evidence" value="ECO:0007669"/>
    <property type="project" value="InterPro"/>
</dbReference>
<evidence type="ECO:0000256" key="2">
    <source>
        <dbReference type="ARBA" id="ARBA00007164"/>
    </source>
</evidence>
<comment type="similarity">
    <text evidence="2 10">Belongs to the peptidase S11 family.</text>
</comment>
<evidence type="ECO:0000256" key="3">
    <source>
        <dbReference type="ARBA" id="ARBA00022729"/>
    </source>
</evidence>
<evidence type="ECO:0000256" key="1">
    <source>
        <dbReference type="ARBA" id="ARBA00003217"/>
    </source>
</evidence>
<sequence>MKKLSLLIMVFFLCNMSVCVNSVSAKTPVDESKKEHVQLDKSFNPKGMVVTTEDGQILYDYNKDKTVEPASTTKLMTMLVVYDDIKAKKVKLNDKVNITSRYQKMSELPNLTTFPLKKGQTYTVEQLLKQAALNSSNAATLVLAEHIDGDVSQFTDRMNAKAKALGMKHTHFTNPSGADNQLIHLYEPKGYKNERTSHTTAHDMALLTNHLLREHPEVLKITKLKDDTQYHQKLHNTNLSLPHQSQHMEGVDGLKTGTSKEGYNLVLTAKRDHLRVNANIFNVQPYPSDQSEHARHKIANAITREAFHKYEYRKVMSKGEHTIDGKKYNVKNDLYDVVPKDKGKYDLKVSKNHHLYVKYDRQFIGKKHLPTVKVEESSHFFSGSVRVILGLLGFILIGIIALIGVKVYKKL</sequence>
<dbReference type="GO" id="GO:0071555">
    <property type="term" value="P:cell wall organization"/>
    <property type="evidence" value="ECO:0007669"/>
    <property type="project" value="UniProtKB-KW"/>
</dbReference>
<comment type="function">
    <text evidence="1">Removes C-terminal D-alanyl residues from sugar-peptide cell wall precursors.</text>
</comment>
<feature type="chain" id="PRO_5014449444" evidence="12">
    <location>
        <begin position="26"/>
        <end position="411"/>
    </location>
</feature>
<dbReference type="Pfam" id="PF09211">
    <property type="entry name" value="DUF1958"/>
    <property type="match status" value="1"/>
</dbReference>
<feature type="domain" description="Penicillin-binding protein 4 C-terminal" evidence="14">
    <location>
        <begin position="312"/>
        <end position="375"/>
    </location>
</feature>
<evidence type="ECO:0000256" key="9">
    <source>
        <dbReference type="PIRSR" id="PIRSR618044-2"/>
    </source>
</evidence>
<evidence type="ECO:0000256" key="5">
    <source>
        <dbReference type="ARBA" id="ARBA00022960"/>
    </source>
</evidence>
<dbReference type="GeneID" id="98297141"/>
<dbReference type="InterPro" id="IPR015956">
    <property type="entry name" value="Peniciliin-bd_prot_C_sf"/>
</dbReference>
<feature type="active site" description="Acyl-ester intermediate" evidence="8">
    <location>
        <position position="71"/>
    </location>
</feature>
<dbReference type="InterPro" id="IPR001967">
    <property type="entry name" value="Peptidase_S11_N"/>
</dbReference>
<dbReference type="RefSeq" id="WP_103370937.1">
    <property type="nucleotide sequence ID" value="NZ_CBCRVO010000001.1"/>
</dbReference>
<dbReference type="SUPFAM" id="SSF69189">
    <property type="entry name" value="Penicillin-binding protein associated domain"/>
    <property type="match status" value="1"/>
</dbReference>
<dbReference type="SUPFAM" id="SSF56601">
    <property type="entry name" value="beta-lactamase/transpeptidase-like"/>
    <property type="match status" value="1"/>
</dbReference>
<dbReference type="InterPro" id="IPR015294">
    <property type="entry name" value="Pen-bd_prot4_C_dom"/>
</dbReference>
<evidence type="ECO:0000259" key="14">
    <source>
        <dbReference type="Pfam" id="PF09211"/>
    </source>
</evidence>
<keyword evidence="11" id="KW-0812">Transmembrane</keyword>
<keyword evidence="3 12" id="KW-0732">Signal</keyword>
<dbReference type="PANTHER" id="PTHR21581">
    <property type="entry name" value="D-ALANYL-D-ALANINE CARBOXYPEPTIDASE"/>
    <property type="match status" value="1"/>
</dbReference>
<keyword evidence="5" id="KW-0133">Cell shape</keyword>
<protein>
    <submittedName>
        <fullName evidence="15">Penicillin-binding protein</fullName>
    </submittedName>
</protein>
<evidence type="ECO:0000256" key="10">
    <source>
        <dbReference type="RuleBase" id="RU004016"/>
    </source>
</evidence>
<dbReference type="InterPro" id="IPR012338">
    <property type="entry name" value="Beta-lactam/transpept-like"/>
</dbReference>
<proteinExistence type="inferred from homology"/>
<accession>A0A2K4FDX9</accession>
<feature type="active site" evidence="8">
    <location>
        <position position="135"/>
    </location>
</feature>
<dbReference type="PRINTS" id="PR00725">
    <property type="entry name" value="DADACBPTASE1"/>
</dbReference>
<comment type="caution">
    <text evidence="15">The sequence shown here is derived from an EMBL/GenBank/DDBJ whole genome shotgun (WGS) entry which is preliminary data.</text>
</comment>
<reference evidence="15 16" key="1">
    <citation type="submission" date="2017-08" db="EMBL/GenBank/DDBJ databases">
        <title>Draft genome sequences of 64 type strains of genus Staph aureus.</title>
        <authorList>
            <person name="Cole K."/>
            <person name="Golubchik T."/>
            <person name="Russell J."/>
            <person name="Foster D."/>
            <person name="Llewelyn M."/>
            <person name="Wilson D."/>
            <person name="Crook D."/>
            <person name="Paul J."/>
        </authorList>
    </citation>
    <scope>NUCLEOTIDE SEQUENCE [LARGE SCALE GENOMIC DNA]</scope>
    <source>
        <strain evidence="15 16">DSM 29875</strain>
    </source>
</reference>
<dbReference type="Gene3D" id="2.30.140.20">
    <property type="entry name" value="Penicillin-binding protein 4, C-terminal domain"/>
    <property type="match status" value="1"/>
</dbReference>
<evidence type="ECO:0000256" key="8">
    <source>
        <dbReference type="PIRSR" id="PIRSR618044-1"/>
    </source>
</evidence>
<dbReference type="NCBIfam" id="NF038258">
    <property type="entry name" value="PBP4_Staph"/>
    <property type="match status" value="1"/>
</dbReference>
<dbReference type="GO" id="GO:0009252">
    <property type="term" value="P:peptidoglycan biosynthetic process"/>
    <property type="evidence" value="ECO:0007669"/>
    <property type="project" value="UniProtKB-KW"/>
</dbReference>
<evidence type="ECO:0000256" key="6">
    <source>
        <dbReference type="ARBA" id="ARBA00022984"/>
    </source>
</evidence>
<dbReference type="Gene3D" id="3.40.710.10">
    <property type="entry name" value="DD-peptidase/beta-lactamase superfamily"/>
    <property type="match status" value="1"/>
</dbReference>
<dbReference type="EMBL" id="PPPX01000001">
    <property type="protein sequence ID" value="POA09574.1"/>
    <property type="molecule type" value="Genomic_DNA"/>
</dbReference>
<dbReference type="Pfam" id="PF00768">
    <property type="entry name" value="Peptidase_S11"/>
    <property type="match status" value="1"/>
</dbReference>
<gene>
    <name evidence="15" type="ORF">CD039_02170</name>
</gene>
<name>A0A2K4FDX9_9STAP</name>
<evidence type="ECO:0000313" key="15">
    <source>
        <dbReference type="EMBL" id="POA09574.1"/>
    </source>
</evidence>
<organism evidence="15 16">
    <name type="scientific">Staphylococcus argensis</name>
    <dbReference type="NCBI Taxonomy" id="1607738"/>
    <lineage>
        <taxon>Bacteria</taxon>
        <taxon>Bacillati</taxon>
        <taxon>Bacillota</taxon>
        <taxon>Bacilli</taxon>
        <taxon>Bacillales</taxon>
        <taxon>Staphylococcaceae</taxon>
        <taxon>Staphylococcus</taxon>
    </lineage>
</organism>
<dbReference type="OrthoDB" id="9791132at2"/>
<feature type="binding site" evidence="9">
    <location>
        <position position="255"/>
    </location>
    <ligand>
        <name>substrate</name>
    </ligand>
</feature>
<dbReference type="InterPro" id="IPR018044">
    <property type="entry name" value="Peptidase_S11"/>
</dbReference>
<feature type="signal peptide" evidence="12">
    <location>
        <begin position="1"/>
        <end position="25"/>
    </location>
</feature>
<dbReference type="Proteomes" id="UP000242712">
    <property type="component" value="Unassembled WGS sequence"/>
</dbReference>
<dbReference type="GO" id="GO:0008360">
    <property type="term" value="P:regulation of cell shape"/>
    <property type="evidence" value="ECO:0007669"/>
    <property type="project" value="UniProtKB-KW"/>
</dbReference>
<evidence type="ECO:0000256" key="11">
    <source>
        <dbReference type="SAM" id="Phobius"/>
    </source>
</evidence>
<dbReference type="InterPro" id="IPR037091">
    <property type="entry name" value="Pen-bd_prot4_C_dom_sf"/>
</dbReference>
<dbReference type="PANTHER" id="PTHR21581:SF6">
    <property type="entry name" value="TRAFFICKING PROTEIN PARTICLE COMPLEX SUBUNIT 12"/>
    <property type="match status" value="1"/>
</dbReference>
<feature type="domain" description="Peptidase S11 D-alanyl-D-alanine carboxypeptidase A N-terminal" evidence="13">
    <location>
        <begin position="48"/>
        <end position="283"/>
    </location>
</feature>
<keyword evidence="4" id="KW-0378">Hydrolase</keyword>